<dbReference type="RefSeq" id="WP_188922941.1">
    <property type="nucleotide sequence ID" value="NZ_BMPZ01000015.1"/>
</dbReference>
<dbReference type="Gene3D" id="1.10.357.10">
    <property type="entry name" value="Tetracycline Repressor, domain 2"/>
    <property type="match status" value="1"/>
</dbReference>
<dbReference type="GO" id="GO:0003700">
    <property type="term" value="F:DNA-binding transcription factor activity"/>
    <property type="evidence" value="ECO:0007669"/>
    <property type="project" value="TreeGrafter"/>
</dbReference>
<dbReference type="InterPro" id="IPR001647">
    <property type="entry name" value="HTH_TetR"/>
</dbReference>
<feature type="domain" description="HTH tetR-type" evidence="3">
    <location>
        <begin position="2"/>
        <end position="62"/>
    </location>
</feature>
<dbReference type="PROSITE" id="PS50977">
    <property type="entry name" value="HTH_TETR_2"/>
    <property type="match status" value="1"/>
</dbReference>
<reference evidence="4" key="1">
    <citation type="journal article" date="2014" name="Int. J. Syst. Evol. Microbiol.">
        <title>Complete genome sequence of Corynebacterium casei LMG S-19264T (=DSM 44701T), isolated from a smear-ripened cheese.</title>
        <authorList>
            <consortium name="US DOE Joint Genome Institute (JGI-PGF)"/>
            <person name="Walter F."/>
            <person name="Albersmeier A."/>
            <person name="Kalinowski J."/>
            <person name="Ruckert C."/>
        </authorList>
    </citation>
    <scope>NUCLEOTIDE SEQUENCE</scope>
    <source>
        <strain evidence="4">JCM 30804</strain>
    </source>
</reference>
<dbReference type="SUPFAM" id="SSF46689">
    <property type="entry name" value="Homeodomain-like"/>
    <property type="match status" value="1"/>
</dbReference>
<dbReference type="AlphaFoldDB" id="A0A917NEF5"/>
<sequence length="198" mass="22981">MTAKQQIILKVTEKIIAERGLHNLSMQLVAKEAYIATGTIYRHFKDKEALLEALRKHVLQKLVRKALTNIKRGSEEQVFKRIWFNILEFSDEKTSDTIKFEQYYNLPGVDDEQHLEFEQAVFAELNFYFDQGIASGLFQNLHHDILYAIGFEPAVSLAWKIRRRGVAYSPLQIEQAADTCWRAIQAIPNDPRSLHSKF</sequence>
<comment type="caution">
    <text evidence="4">The sequence shown here is derived from an EMBL/GenBank/DDBJ whole genome shotgun (WGS) entry which is preliminary data.</text>
</comment>
<evidence type="ECO:0000256" key="2">
    <source>
        <dbReference type="PROSITE-ProRule" id="PRU00335"/>
    </source>
</evidence>
<dbReference type="EMBL" id="BMPZ01000015">
    <property type="protein sequence ID" value="GGI92735.1"/>
    <property type="molecule type" value="Genomic_DNA"/>
</dbReference>
<evidence type="ECO:0000256" key="1">
    <source>
        <dbReference type="ARBA" id="ARBA00023125"/>
    </source>
</evidence>
<organism evidence="4 5">
    <name type="scientific">Shewanella gelidii</name>
    <dbReference type="NCBI Taxonomy" id="1642821"/>
    <lineage>
        <taxon>Bacteria</taxon>
        <taxon>Pseudomonadati</taxon>
        <taxon>Pseudomonadota</taxon>
        <taxon>Gammaproteobacteria</taxon>
        <taxon>Alteromonadales</taxon>
        <taxon>Shewanellaceae</taxon>
        <taxon>Shewanella</taxon>
    </lineage>
</organism>
<dbReference type="PRINTS" id="PR00455">
    <property type="entry name" value="HTHTETR"/>
</dbReference>
<dbReference type="InterPro" id="IPR023772">
    <property type="entry name" value="DNA-bd_HTH_TetR-type_CS"/>
</dbReference>
<gene>
    <name evidence="4" type="primary">vexR</name>
    <name evidence="4" type="ORF">GCM10009332_32540</name>
</gene>
<feature type="DNA-binding region" description="H-T-H motif" evidence="2">
    <location>
        <begin position="25"/>
        <end position="44"/>
    </location>
</feature>
<dbReference type="PROSITE" id="PS01081">
    <property type="entry name" value="HTH_TETR_1"/>
    <property type="match status" value="1"/>
</dbReference>
<keyword evidence="1 2" id="KW-0238">DNA-binding</keyword>
<dbReference type="PANTHER" id="PTHR30055:SF207">
    <property type="entry name" value="HTH-TYPE TRANSCRIPTIONAL REPRESSOR FATR"/>
    <property type="match status" value="1"/>
</dbReference>
<dbReference type="InterPro" id="IPR009057">
    <property type="entry name" value="Homeodomain-like_sf"/>
</dbReference>
<accession>A0A917NEF5</accession>
<evidence type="ECO:0000259" key="3">
    <source>
        <dbReference type="PROSITE" id="PS50977"/>
    </source>
</evidence>
<proteinExistence type="predicted"/>
<dbReference type="Pfam" id="PF00440">
    <property type="entry name" value="TetR_N"/>
    <property type="match status" value="1"/>
</dbReference>
<evidence type="ECO:0000313" key="5">
    <source>
        <dbReference type="Proteomes" id="UP000613743"/>
    </source>
</evidence>
<dbReference type="PANTHER" id="PTHR30055">
    <property type="entry name" value="HTH-TYPE TRANSCRIPTIONAL REGULATOR RUTR"/>
    <property type="match status" value="1"/>
</dbReference>
<reference evidence="4" key="2">
    <citation type="submission" date="2020-09" db="EMBL/GenBank/DDBJ databases">
        <authorList>
            <person name="Sun Q."/>
            <person name="Ohkuma M."/>
        </authorList>
    </citation>
    <scope>NUCLEOTIDE SEQUENCE</scope>
    <source>
        <strain evidence="4">JCM 30804</strain>
    </source>
</reference>
<dbReference type="InterPro" id="IPR054422">
    <property type="entry name" value="TetR-like_HI_0893_C"/>
</dbReference>
<protein>
    <submittedName>
        <fullName evidence="4">TetR family transcriptional regulator</fullName>
    </submittedName>
</protein>
<name>A0A917NEF5_9GAMM</name>
<dbReference type="InterPro" id="IPR050109">
    <property type="entry name" value="HTH-type_TetR-like_transc_reg"/>
</dbReference>
<dbReference type="GO" id="GO:0000976">
    <property type="term" value="F:transcription cis-regulatory region binding"/>
    <property type="evidence" value="ECO:0007669"/>
    <property type="project" value="TreeGrafter"/>
</dbReference>
<dbReference type="Pfam" id="PF22604">
    <property type="entry name" value="TetR_HI_0893_C"/>
    <property type="match status" value="1"/>
</dbReference>
<dbReference type="Proteomes" id="UP000613743">
    <property type="component" value="Unassembled WGS sequence"/>
</dbReference>
<evidence type="ECO:0000313" key="4">
    <source>
        <dbReference type="EMBL" id="GGI92735.1"/>
    </source>
</evidence>
<keyword evidence="5" id="KW-1185">Reference proteome</keyword>